<reference evidence="1 2" key="1">
    <citation type="submission" date="2014-04" db="EMBL/GenBank/DDBJ databases">
        <title>Evolutionary Origins and Diversification of the Mycorrhizal Mutualists.</title>
        <authorList>
            <consortium name="DOE Joint Genome Institute"/>
            <consortium name="Mycorrhizal Genomics Consortium"/>
            <person name="Kohler A."/>
            <person name="Kuo A."/>
            <person name="Nagy L.G."/>
            <person name="Floudas D."/>
            <person name="Copeland A."/>
            <person name="Barry K.W."/>
            <person name="Cichocki N."/>
            <person name="Veneault-Fourrey C."/>
            <person name="LaButti K."/>
            <person name="Lindquist E.A."/>
            <person name="Lipzen A."/>
            <person name="Lundell T."/>
            <person name="Morin E."/>
            <person name="Murat C."/>
            <person name="Riley R."/>
            <person name="Ohm R."/>
            <person name="Sun H."/>
            <person name="Tunlid A."/>
            <person name="Henrissat B."/>
            <person name="Grigoriev I.V."/>
            <person name="Hibbett D.S."/>
            <person name="Martin F."/>
        </authorList>
    </citation>
    <scope>NUCLEOTIDE SEQUENCE [LARGE SCALE GENOMIC DNA]</scope>
    <source>
        <strain evidence="1 2">Koide BX008</strain>
    </source>
</reference>
<dbReference type="EMBL" id="KN818376">
    <property type="protein sequence ID" value="KIL57254.1"/>
    <property type="molecule type" value="Genomic_DNA"/>
</dbReference>
<dbReference type="InParanoid" id="A0A0C2ST81"/>
<evidence type="ECO:0000313" key="2">
    <source>
        <dbReference type="Proteomes" id="UP000054549"/>
    </source>
</evidence>
<dbReference type="Proteomes" id="UP000054549">
    <property type="component" value="Unassembled WGS sequence"/>
</dbReference>
<sequence length="172" mass="19769">MSNVLANINQSPDMLQGMQEAASMPLTLTDTQIREVIGKAHHDLLFDSGNKVYQAIWKELHDMKTLNRDLLTFLRFKNVPHSFFNKPENFEEILCDLMHAESEERLLEFFNEAIDKTDNMTRSIWKENLIEGAAQGCVDVPAWYTKDGQRVAYSSLTGSRLVYSSRHDLKTT</sequence>
<organism evidence="1 2">
    <name type="scientific">Amanita muscaria (strain Koide BX008)</name>
    <dbReference type="NCBI Taxonomy" id="946122"/>
    <lineage>
        <taxon>Eukaryota</taxon>
        <taxon>Fungi</taxon>
        <taxon>Dikarya</taxon>
        <taxon>Basidiomycota</taxon>
        <taxon>Agaricomycotina</taxon>
        <taxon>Agaricomycetes</taxon>
        <taxon>Agaricomycetidae</taxon>
        <taxon>Agaricales</taxon>
        <taxon>Pluteineae</taxon>
        <taxon>Amanitaceae</taxon>
        <taxon>Amanita</taxon>
    </lineage>
</organism>
<dbReference type="AlphaFoldDB" id="A0A0C2ST81"/>
<protein>
    <submittedName>
        <fullName evidence="1">Uncharacterized protein</fullName>
    </submittedName>
</protein>
<accession>A0A0C2ST81</accession>
<gene>
    <name evidence="1" type="ORF">M378DRAFT_16362</name>
</gene>
<keyword evidence="2" id="KW-1185">Reference proteome</keyword>
<dbReference type="OrthoDB" id="10417969at2759"/>
<name>A0A0C2ST81_AMAMK</name>
<proteinExistence type="predicted"/>
<evidence type="ECO:0000313" key="1">
    <source>
        <dbReference type="EMBL" id="KIL57254.1"/>
    </source>
</evidence>
<dbReference type="HOGENOM" id="CLU_1554852_0_0_1"/>